<accession>A0A848ISF5</accession>
<sequence>MAERLQKRRCAAITLATLALCGVLAASCAFAQDGQGESGTIKIGIVSPQSGANSRYGAFAWKGAQLAAEEINAAGGVLGRKIVLVSGDSQCAPAEGVSATQRLIRFDHVSMIIGDVCSSVTLAMQPVVESANVILMNAASSNPEITYRAGVGGFKWTFRNYPTDELRAAIALQYAVQRRHYTKFAVLSVDSDYGRGAIAFTKKYLPRYPAEILSEDYYKETETDFRPVLTKIKYSGAQAIILYGQADTTPIIARQMFEMGLAGKVGLVGNGEFANPVTMAAAPRVMEGAVEVAAWLPEWQNPRSRAFVREYQKAYDGEVPSVQAYSPWESLHLLARAVQEAGSVDNDRIRRALTEIKYEGVMGQVTFDDHQQAILPMVLVEDADGKPVIKGAMYSKVDYPRR</sequence>
<dbReference type="AlphaFoldDB" id="A0A848ISF5"/>
<feature type="chain" id="PRO_5033047876" evidence="5">
    <location>
        <begin position="32"/>
        <end position="402"/>
    </location>
</feature>
<evidence type="ECO:0000256" key="2">
    <source>
        <dbReference type="ARBA" id="ARBA00022448"/>
    </source>
</evidence>
<name>A0A848ISF5_9BURK</name>
<dbReference type="PANTHER" id="PTHR30483:SF6">
    <property type="entry name" value="PERIPLASMIC BINDING PROTEIN OF ABC TRANSPORTER FOR NATURAL AMINO ACIDS"/>
    <property type="match status" value="1"/>
</dbReference>
<dbReference type="InterPro" id="IPR028081">
    <property type="entry name" value="Leu-bd"/>
</dbReference>
<evidence type="ECO:0000313" key="7">
    <source>
        <dbReference type="EMBL" id="NMM04033.1"/>
    </source>
</evidence>
<dbReference type="InterPro" id="IPR051010">
    <property type="entry name" value="BCAA_transport"/>
</dbReference>
<dbReference type="InterPro" id="IPR028082">
    <property type="entry name" value="Peripla_BP_I"/>
</dbReference>
<keyword evidence="8" id="KW-1185">Reference proteome</keyword>
<comment type="similarity">
    <text evidence="1">Belongs to the leucine-binding protein family.</text>
</comment>
<evidence type="ECO:0000259" key="6">
    <source>
        <dbReference type="Pfam" id="PF13458"/>
    </source>
</evidence>
<dbReference type="RefSeq" id="WP_169490805.1">
    <property type="nucleotide sequence ID" value="NZ_JABBGJ010000068.1"/>
</dbReference>
<evidence type="ECO:0000256" key="5">
    <source>
        <dbReference type="SAM" id="SignalP"/>
    </source>
</evidence>
<dbReference type="SUPFAM" id="SSF53822">
    <property type="entry name" value="Periplasmic binding protein-like I"/>
    <property type="match status" value="1"/>
</dbReference>
<dbReference type="PANTHER" id="PTHR30483">
    <property type="entry name" value="LEUCINE-SPECIFIC-BINDING PROTEIN"/>
    <property type="match status" value="1"/>
</dbReference>
<gene>
    <name evidence="7" type="ORF">HHL24_40010</name>
</gene>
<organism evidence="7 8">
    <name type="scientific">Paraburkholderia polaris</name>
    <dbReference type="NCBI Taxonomy" id="2728848"/>
    <lineage>
        <taxon>Bacteria</taxon>
        <taxon>Pseudomonadati</taxon>
        <taxon>Pseudomonadota</taxon>
        <taxon>Betaproteobacteria</taxon>
        <taxon>Burkholderiales</taxon>
        <taxon>Burkholderiaceae</taxon>
        <taxon>Paraburkholderia</taxon>
    </lineage>
</organism>
<dbReference type="Pfam" id="PF13458">
    <property type="entry name" value="Peripla_BP_6"/>
    <property type="match status" value="1"/>
</dbReference>
<dbReference type="Proteomes" id="UP000544134">
    <property type="component" value="Unassembled WGS sequence"/>
</dbReference>
<keyword evidence="4" id="KW-0029">Amino-acid transport</keyword>
<evidence type="ECO:0000256" key="1">
    <source>
        <dbReference type="ARBA" id="ARBA00010062"/>
    </source>
</evidence>
<feature type="signal peptide" evidence="5">
    <location>
        <begin position="1"/>
        <end position="31"/>
    </location>
</feature>
<proteinExistence type="inferred from homology"/>
<dbReference type="EMBL" id="JABBGJ010000068">
    <property type="protein sequence ID" value="NMM04033.1"/>
    <property type="molecule type" value="Genomic_DNA"/>
</dbReference>
<dbReference type="GO" id="GO:0006865">
    <property type="term" value="P:amino acid transport"/>
    <property type="evidence" value="ECO:0007669"/>
    <property type="project" value="UniProtKB-KW"/>
</dbReference>
<dbReference type="PROSITE" id="PS51257">
    <property type="entry name" value="PROKAR_LIPOPROTEIN"/>
    <property type="match status" value="1"/>
</dbReference>
<dbReference type="InterPro" id="IPR000709">
    <property type="entry name" value="Leu_Ile_Val-bd"/>
</dbReference>
<evidence type="ECO:0000256" key="4">
    <source>
        <dbReference type="ARBA" id="ARBA00022970"/>
    </source>
</evidence>
<comment type="caution">
    <text evidence="7">The sequence shown here is derived from an EMBL/GenBank/DDBJ whole genome shotgun (WGS) entry which is preliminary data.</text>
</comment>
<keyword evidence="3 5" id="KW-0732">Signal</keyword>
<reference evidence="7 8" key="1">
    <citation type="submission" date="2020-04" db="EMBL/GenBank/DDBJ databases">
        <title>Paraburkholderia sp. RP-4-7 isolated from soil.</title>
        <authorList>
            <person name="Dahal R.H."/>
        </authorList>
    </citation>
    <scope>NUCLEOTIDE SEQUENCE [LARGE SCALE GENOMIC DNA]</scope>
    <source>
        <strain evidence="7 8">RP-4-7</strain>
    </source>
</reference>
<protein>
    <submittedName>
        <fullName evidence="7">ABC transporter substrate-binding protein</fullName>
    </submittedName>
</protein>
<feature type="domain" description="Leucine-binding protein" evidence="6">
    <location>
        <begin position="40"/>
        <end position="381"/>
    </location>
</feature>
<evidence type="ECO:0000313" key="8">
    <source>
        <dbReference type="Proteomes" id="UP000544134"/>
    </source>
</evidence>
<keyword evidence="2" id="KW-0813">Transport</keyword>
<dbReference type="Gene3D" id="3.40.50.2300">
    <property type="match status" value="2"/>
</dbReference>
<dbReference type="PRINTS" id="PR00337">
    <property type="entry name" value="LEUILEVALBP"/>
</dbReference>
<evidence type="ECO:0000256" key="3">
    <source>
        <dbReference type="ARBA" id="ARBA00022729"/>
    </source>
</evidence>